<proteinExistence type="predicted"/>
<name>A0A507ZUB1_9ACTO</name>
<reference evidence="1 2" key="1">
    <citation type="submission" date="2019-06" db="EMBL/GenBank/DDBJ databases">
        <title>Draft genome sequence of Actinomyces johnsonii CCUG 34287T.</title>
        <authorList>
            <person name="Salva-Serra F."/>
            <person name="Cardew S."/>
            <person name="Moore E."/>
        </authorList>
    </citation>
    <scope>NUCLEOTIDE SEQUENCE [LARGE SCALE GENOMIC DNA]</scope>
    <source>
        <strain evidence="1 2">CCUG 34287</strain>
    </source>
</reference>
<dbReference type="Proteomes" id="UP000319010">
    <property type="component" value="Unassembled WGS sequence"/>
</dbReference>
<organism evidence="1 2">
    <name type="scientific">Actinomyces johnsonii</name>
    <dbReference type="NCBI Taxonomy" id="544581"/>
    <lineage>
        <taxon>Bacteria</taxon>
        <taxon>Bacillati</taxon>
        <taxon>Actinomycetota</taxon>
        <taxon>Actinomycetes</taxon>
        <taxon>Actinomycetales</taxon>
        <taxon>Actinomycetaceae</taxon>
        <taxon>Actinomyces</taxon>
    </lineage>
</organism>
<accession>A0A507ZUB1</accession>
<dbReference type="AlphaFoldDB" id="A0A507ZUB1"/>
<dbReference type="RefSeq" id="WP_141425181.1">
    <property type="nucleotide sequence ID" value="NZ_JASPFB010000024.1"/>
</dbReference>
<gene>
    <name evidence="1" type="ORF">FK256_14050</name>
</gene>
<dbReference type="EMBL" id="VICB01000031">
    <property type="protein sequence ID" value="TQD41250.1"/>
    <property type="molecule type" value="Genomic_DNA"/>
</dbReference>
<evidence type="ECO:0000313" key="2">
    <source>
        <dbReference type="Proteomes" id="UP000319010"/>
    </source>
</evidence>
<protein>
    <submittedName>
        <fullName evidence="1">Uncharacterized protein</fullName>
    </submittedName>
</protein>
<comment type="caution">
    <text evidence="1">The sequence shown here is derived from an EMBL/GenBank/DDBJ whole genome shotgun (WGS) entry which is preliminary data.</text>
</comment>
<sequence length="126" mass="13682">MSSGWVLTLTPPAARAGAERLGLGPDGFMELTGEILSVCDVGARVGSMRDSERDRLPEWFFILQDLPSTGVVIPEVHVPMTLEVALACAERGVEVDAWLVSFQEALRVVWGSGVRVFLDRVGRGRS</sequence>
<evidence type="ECO:0000313" key="1">
    <source>
        <dbReference type="EMBL" id="TQD41250.1"/>
    </source>
</evidence>